<dbReference type="InterPro" id="IPR050447">
    <property type="entry name" value="Erg6_SMT_methyltransf"/>
</dbReference>
<keyword evidence="1" id="KW-0808">Transferase</keyword>
<dbReference type="OrthoDB" id="540004at2759"/>
<evidence type="ECO:0000259" key="3">
    <source>
        <dbReference type="Pfam" id="PF08241"/>
    </source>
</evidence>
<keyword evidence="5" id="KW-1185">Reference proteome</keyword>
<reference evidence="4" key="1">
    <citation type="journal article" date="2020" name="Stud. Mycol.">
        <title>101 Dothideomycetes genomes: a test case for predicting lifestyles and emergence of pathogens.</title>
        <authorList>
            <person name="Haridas S."/>
            <person name="Albert R."/>
            <person name="Binder M."/>
            <person name="Bloem J."/>
            <person name="Labutti K."/>
            <person name="Salamov A."/>
            <person name="Andreopoulos B."/>
            <person name="Baker S."/>
            <person name="Barry K."/>
            <person name="Bills G."/>
            <person name="Bluhm B."/>
            <person name="Cannon C."/>
            <person name="Castanera R."/>
            <person name="Culley D."/>
            <person name="Daum C."/>
            <person name="Ezra D."/>
            <person name="Gonzalez J."/>
            <person name="Henrissat B."/>
            <person name="Kuo A."/>
            <person name="Liang C."/>
            <person name="Lipzen A."/>
            <person name="Lutzoni F."/>
            <person name="Magnuson J."/>
            <person name="Mondo S."/>
            <person name="Nolan M."/>
            <person name="Ohm R."/>
            <person name="Pangilinan J."/>
            <person name="Park H.-J."/>
            <person name="Ramirez L."/>
            <person name="Alfaro M."/>
            <person name="Sun H."/>
            <person name="Tritt A."/>
            <person name="Yoshinaga Y."/>
            <person name="Zwiers L.-H."/>
            <person name="Turgeon B."/>
            <person name="Goodwin S."/>
            <person name="Spatafora J."/>
            <person name="Crous P."/>
            <person name="Grigoriev I."/>
        </authorList>
    </citation>
    <scope>NUCLEOTIDE SEQUENCE</scope>
    <source>
        <strain evidence="4">ATCC 36951</strain>
    </source>
</reference>
<dbReference type="InterPro" id="IPR013216">
    <property type="entry name" value="Methyltransf_11"/>
</dbReference>
<name>A0A6A6BUK7_ZASCE</name>
<evidence type="ECO:0000313" key="4">
    <source>
        <dbReference type="EMBL" id="KAF2158477.1"/>
    </source>
</evidence>
<sequence length="271" mass="30533">MKQECPSVEEYYRSIESRIGYRFILGNARHCGLWKDGTLWPFPISTAQAAMREKLYARLRLSSGCRVLDAGAGSGRVAAFMAERGLHVQAIDIIPAHVEQAKKFVEARNVKDKVSVQVGDYHNLKGLESSSFDGIYTMETLVHADDPEKALREFRRLLRPNGVLVIHEADFHTDAVVLADIRRLAHCQRTPAEGGYETLLAEAGFHDVEVHDLTTMVLPLWRFFGILGAIPYAFMRLLGVQHHFVNTMAGVEAYRHWGNGRYVSIRAVKRA</sequence>
<feature type="domain" description="Methyltransferase type 11" evidence="3">
    <location>
        <begin position="68"/>
        <end position="166"/>
    </location>
</feature>
<accession>A0A6A6BUK7</accession>
<dbReference type="PANTHER" id="PTHR44068:SF1">
    <property type="entry name" value="HYPOTHETICAL LOC100005854"/>
    <property type="match status" value="1"/>
</dbReference>
<dbReference type="Gene3D" id="3.40.50.150">
    <property type="entry name" value="Vaccinia Virus protein VP39"/>
    <property type="match status" value="1"/>
</dbReference>
<evidence type="ECO:0000313" key="5">
    <source>
        <dbReference type="Proteomes" id="UP000799537"/>
    </source>
</evidence>
<dbReference type="Proteomes" id="UP000799537">
    <property type="component" value="Unassembled WGS sequence"/>
</dbReference>
<protein>
    <recommendedName>
        <fullName evidence="3">Methyltransferase type 11 domain-containing protein</fullName>
    </recommendedName>
</protein>
<dbReference type="EMBL" id="ML993661">
    <property type="protein sequence ID" value="KAF2158477.1"/>
    <property type="molecule type" value="Genomic_DNA"/>
</dbReference>
<evidence type="ECO:0000256" key="2">
    <source>
        <dbReference type="ARBA" id="ARBA00038188"/>
    </source>
</evidence>
<dbReference type="GO" id="GO:0006696">
    <property type="term" value="P:ergosterol biosynthetic process"/>
    <property type="evidence" value="ECO:0007669"/>
    <property type="project" value="TreeGrafter"/>
</dbReference>
<organism evidence="4 5">
    <name type="scientific">Zasmidium cellare ATCC 36951</name>
    <dbReference type="NCBI Taxonomy" id="1080233"/>
    <lineage>
        <taxon>Eukaryota</taxon>
        <taxon>Fungi</taxon>
        <taxon>Dikarya</taxon>
        <taxon>Ascomycota</taxon>
        <taxon>Pezizomycotina</taxon>
        <taxon>Dothideomycetes</taxon>
        <taxon>Dothideomycetidae</taxon>
        <taxon>Mycosphaerellales</taxon>
        <taxon>Mycosphaerellaceae</taxon>
        <taxon>Zasmidium</taxon>
    </lineage>
</organism>
<dbReference type="GeneID" id="54572526"/>
<dbReference type="RefSeq" id="XP_033659366.1">
    <property type="nucleotide sequence ID" value="XM_033819254.1"/>
</dbReference>
<dbReference type="AlphaFoldDB" id="A0A6A6BUK7"/>
<dbReference type="Pfam" id="PF08241">
    <property type="entry name" value="Methyltransf_11"/>
    <property type="match status" value="1"/>
</dbReference>
<gene>
    <name evidence="4" type="ORF">M409DRAFT_71626</name>
</gene>
<dbReference type="GO" id="GO:0005783">
    <property type="term" value="C:endoplasmic reticulum"/>
    <property type="evidence" value="ECO:0007669"/>
    <property type="project" value="TreeGrafter"/>
</dbReference>
<comment type="similarity">
    <text evidence="2">Belongs to the class I-like SAM-binding methyltransferase superfamily. Erg6/SMT family.</text>
</comment>
<proteinExistence type="inferred from homology"/>
<dbReference type="CDD" id="cd02440">
    <property type="entry name" value="AdoMet_MTases"/>
    <property type="match status" value="1"/>
</dbReference>
<evidence type="ECO:0000256" key="1">
    <source>
        <dbReference type="ARBA" id="ARBA00022679"/>
    </source>
</evidence>
<dbReference type="InterPro" id="IPR029063">
    <property type="entry name" value="SAM-dependent_MTases_sf"/>
</dbReference>
<dbReference type="GO" id="GO:0003838">
    <property type="term" value="F:sterol 24-C-methyltransferase activity"/>
    <property type="evidence" value="ECO:0007669"/>
    <property type="project" value="TreeGrafter"/>
</dbReference>
<dbReference type="SUPFAM" id="SSF53335">
    <property type="entry name" value="S-adenosyl-L-methionine-dependent methyltransferases"/>
    <property type="match status" value="1"/>
</dbReference>
<dbReference type="PANTHER" id="PTHR44068">
    <property type="entry name" value="ZGC:194242"/>
    <property type="match status" value="1"/>
</dbReference>